<dbReference type="EMBL" id="JBBPBM010000001">
    <property type="protein sequence ID" value="KAK8600728.1"/>
    <property type="molecule type" value="Genomic_DNA"/>
</dbReference>
<protein>
    <recommendedName>
        <fullName evidence="3">Reverse transcriptase zinc-binding domain-containing protein</fullName>
    </recommendedName>
</protein>
<proteinExistence type="predicted"/>
<comment type="caution">
    <text evidence="1">The sequence shown here is derived from an EMBL/GenBank/DDBJ whole genome shotgun (WGS) entry which is preliminary data.</text>
</comment>
<dbReference type="Proteomes" id="UP001472677">
    <property type="component" value="Unassembled WGS sequence"/>
</dbReference>
<name>A0ABR2GCT3_9ROSI</name>
<evidence type="ECO:0000313" key="1">
    <source>
        <dbReference type="EMBL" id="KAK8600728.1"/>
    </source>
</evidence>
<reference evidence="1 2" key="1">
    <citation type="journal article" date="2024" name="G3 (Bethesda)">
        <title>Genome assembly of Hibiscus sabdariffa L. provides insights into metabolisms of medicinal natural products.</title>
        <authorList>
            <person name="Kim T."/>
        </authorList>
    </citation>
    <scope>NUCLEOTIDE SEQUENCE [LARGE SCALE GENOMIC DNA]</scope>
    <source>
        <strain evidence="1">TK-2024</strain>
        <tissue evidence="1">Old leaves</tissue>
    </source>
</reference>
<sequence length="287" mass="32210">MFIPSGQDCAASMVAWDECIGMLDKGIGSGSERFDAMWCDSALAQHEDAHVLLGLPVMPELGNKEDTLNTILSYSETDLIPVSVKSAVAEKGVEVVVTDGVAQKFGGFGVVDLRLRNLSLLAKWAWRFAMEPSSLWRAVLVAKYGAATPGWRMNVFGLRLMSLVWREIVSLIASPELSPFLDVANYCWKVRSGTTVLFWLDPWCIEVPLKEVFPHLFSLVHNKFARVLDYAQAGTFAHATWESFFRRQLRSFELKGLDELRALVLPFHLRESVQTTSFGKLQCWVSF</sequence>
<keyword evidence="2" id="KW-1185">Reference proteome</keyword>
<gene>
    <name evidence="1" type="ORF">V6N12_050579</name>
</gene>
<accession>A0ABR2GCT3</accession>
<organism evidence="1 2">
    <name type="scientific">Hibiscus sabdariffa</name>
    <name type="common">roselle</name>
    <dbReference type="NCBI Taxonomy" id="183260"/>
    <lineage>
        <taxon>Eukaryota</taxon>
        <taxon>Viridiplantae</taxon>
        <taxon>Streptophyta</taxon>
        <taxon>Embryophyta</taxon>
        <taxon>Tracheophyta</taxon>
        <taxon>Spermatophyta</taxon>
        <taxon>Magnoliopsida</taxon>
        <taxon>eudicotyledons</taxon>
        <taxon>Gunneridae</taxon>
        <taxon>Pentapetalae</taxon>
        <taxon>rosids</taxon>
        <taxon>malvids</taxon>
        <taxon>Malvales</taxon>
        <taxon>Malvaceae</taxon>
        <taxon>Malvoideae</taxon>
        <taxon>Hibiscus</taxon>
    </lineage>
</organism>
<evidence type="ECO:0008006" key="3">
    <source>
        <dbReference type="Google" id="ProtNLM"/>
    </source>
</evidence>
<evidence type="ECO:0000313" key="2">
    <source>
        <dbReference type="Proteomes" id="UP001472677"/>
    </source>
</evidence>